<dbReference type="GO" id="GO:0016405">
    <property type="term" value="F:CoA-ligase activity"/>
    <property type="evidence" value="ECO:0007669"/>
    <property type="project" value="TreeGrafter"/>
</dbReference>
<keyword evidence="5" id="KW-1185">Reference proteome</keyword>
<dbReference type="Pfam" id="PF00501">
    <property type="entry name" value="AMP-binding"/>
    <property type="match status" value="1"/>
</dbReference>
<dbReference type="EMBL" id="QAID01000024">
    <property type="protein sequence ID" value="MDN4576727.1"/>
    <property type="molecule type" value="Genomic_DNA"/>
</dbReference>
<evidence type="ECO:0000313" key="3">
    <source>
        <dbReference type="EMBL" id="MDN4572071.1"/>
    </source>
</evidence>
<feature type="domain" description="AMP-dependent synthetase/ligase" evidence="1">
    <location>
        <begin position="6"/>
        <end position="366"/>
    </location>
</feature>
<dbReference type="Proteomes" id="UP001172791">
    <property type="component" value="Unassembled WGS sequence"/>
</dbReference>
<evidence type="ECO:0000313" key="6">
    <source>
        <dbReference type="Proteomes" id="UP001172791"/>
    </source>
</evidence>
<dbReference type="InterPro" id="IPR025110">
    <property type="entry name" value="AMP-bd_C"/>
</dbReference>
<organism evidence="3 6">
    <name type="scientific">Pandoraea cepalis</name>
    <dbReference type="NCBI Taxonomy" id="2508294"/>
    <lineage>
        <taxon>Bacteria</taxon>
        <taxon>Pseudomonadati</taxon>
        <taxon>Pseudomonadota</taxon>
        <taxon>Betaproteobacteria</taxon>
        <taxon>Burkholderiales</taxon>
        <taxon>Burkholderiaceae</taxon>
        <taxon>Pandoraea</taxon>
    </lineage>
</organism>
<dbReference type="PANTHER" id="PTHR24096:SF323">
    <property type="entry name" value="BLR3536 PROTEIN"/>
    <property type="match status" value="1"/>
</dbReference>
<comment type="caution">
    <text evidence="3">The sequence shown here is derived from an EMBL/GenBank/DDBJ whole genome shotgun (WGS) entry which is preliminary data.</text>
</comment>
<dbReference type="Pfam" id="PF13193">
    <property type="entry name" value="AMP-binding_C"/>
    <property type="match status" value="1"/>
</dbReference>
<proteinExistence type="predicted"/>
<gene>
    <name evidence="3" type="ORF">DBA34_02135</name>
    <name evidence="4" type="ORF">DBB29_01100</name>
</gene>
<dbReference type="InterPro" id="IPR000873">
    <property type="entry name" value="AMP-dep_synth/lig_dom"/>
</dbReference>
<dbReference type="InterPro" id="IPR020845">
    <property type="entry name" value="AMP-binding_CS"/>
</dbReference>
<dbReference type="Gene3D" id="3.30.300.30">
    <property type="match status" value="1"/>
</dbReference>
<dbReference type="InterPro" id="IPR045851">
    <property type="entry name" value="AMP-bd_C_sf"/>
</dbReference>
<dbReference type="Proteomes" id="UP001172788">
    <property type="component" value="Unassembled WGS sequence"/>
</dbReference>
<dbReference type="PANTHER" id="PTHR24096">
    <property type="entry name" value="LONG-CHAIN-FATTY-ACID--COA LIGASE"/>
    <property type="match status" value="1"/>
</dbReference>
<reference evidence="3" key="1">
    <citation type="submission" date="2018-04" db="EMBL/GenBank/DDBJ databases">
        <authorList>
            <person name="Jy Z."/>
        </authorList>
    </citation>
    <scope>NUCLEOTIDE SEQUENCE</scope>
    <source>
        <strain evidence="4">AS13</strain>
        <strain evidence="3">LA18</strain>
    </source>
</reference>
<protein>
    <submittedName>
        <fullName evidence="3">Acyl-CoA synthetase</fullName>
    </submittedName>
</protein>
<dbReference type="Gene3D" id="3.40.50.12780">
    <property type="entry name" value="N-terminal domain of ligase-like"/>
    <property type="match status" value="1"/>
</dbReference>
<dbReference type="InterPro" id="IPR042099">
    <property type="entry name" value="ANL_N_sf"/>
</dbReference>
<feature type="domain" description="AMP-binding enzyme C-terminal" evidence="2">
    <location>
        <begin position="418"/>
        <end position="496"/>
    </location>
</feature>
<evidence type="ECO:0000259" key="2">
    <source>
        <dbReference type="Pfam" id="PF13193"/>
    </source>
</evidence>
<evidence type="ECO:0000313" key="4">
    <source>
        <dbReference type="EMBL" id="MDN4576727.1"/>
    </source>
</evidence>
<dbReference type="AlphaFoldDB" id="A0AAW7MH42"/>
<sequence>MRPDDHIAATPARAALVVANANGATTLDYRRLSQRSRQLAAYWAREGLREGDTVAVLLENRVEAAEIMWAAQRSGLRYTFINHHLLPADVAYIVQDSDAVCVVTSADLAESLLPEFPALIRVALCMDRDVSGYARYETIVDAAERIFADAPAVEGAMMLYSSGTTGRPKGVKYDRPRQRYGEFVAIAELLRDGFGIGPDSVLLLAGPLYHAAPLSWMGAAQRLGATVIAFDKYDAHTCLQLISQHGVTHALMVPTHFVRLLKLDSEVRARYSTTSLQRVIHAGAPCPVEVKRRMMAWWGPILHEFYSSTEANGFVMIGPHEWLAHPGSVGKVTRGSIRITDDAGQPMPPGEPGLIWFESAGVAFSYHKAEDKTRAAYDAQGRSTVGDIGYVDADGYLYLTDRKANMIVSGGVNIYPQEIESLLTLHPDVHDLAVIGTPDEDLGEIVTAVVVPTPGVAPDERLAAALSSYCRAHLASFKCPRKVRFVEAVPRTPTGKLLKRLIALD</sequence>
<dbReference type="EMBL" id="QAIC01000025">
    <property type="protein sequence ID" value="MDN4572071.1"/>
    <property type="molecule type" value="Genomic_DNA"/>
</dbReference>
<evidence type="ECO:0000313" key="5">
    <source>
        <dbReference type="Proteomes" id="UP001172788"/>
    </source>
</evidence>
<dbReference type="RefSeq" id="WP_301233398.1">
    <property type="nucleotide sequence ID" value="NZ_QAIC01000025.1"/>
</dbReference>
<dbReference type="SUPFAM" id="SSF56801">
    <property type="entry name" value="Acetyl-CoA synthetase-like"/>
    <property type="match status" value="1"/>
</dbReference>
<evidence type="ECO:0000259" key="1">
    <source>
        <dbReference type="Pfam" id="PF00501"/>
    </source>
</evidence>
<name>A0AAW7MH42_9BURK</name>
<accession>A0AAW7MH42</accession>
<dbReference type="PROSITE" id="PS00455">
    <property type="entry name" value="AMP_BINDING"/>
    <property type="match status" value="1"/>
</dbReference>